<organism evidence="1 2">
    <name type="scientific">Advenella incenata</name>
    <dbReference type="NCBI Taxonomy" id="267800"/>
    <lineage>
        <taxon>Bacteria</taxon>
        <taxon>Pseudomonadati</taxon>
        <taxon>Pseudomonadota</taxon>
        <taxon>Betaproteobacteria</taxon>
        <taxon>Burkholderiales</taxon>
        <taxon>Alcaligenaceae</taxon>
    </lineage>
</organism>
<dbReference type="Proteomes" id="UP000293398">
    <property type="component" value="Unassembled WGS sequence"/>
</dbReference>
<comment type="caution">
    <text evidence="1">The sequence shown here is derived from an EMBL/GenBank/DDBJ whole genome shotgun (WGS) entry which is preliminary data.</text>
</comment>
<dbReference type="InterPro" id="IPR006175">
    <property type="entry name" value="YjgF/YER057c/UK114"/>
</dbReference>
<reference evidence="1 2" key="1">
    <citation type="submission" date="2019-02" db="EMBL/GenBank/DDBJ databases">
        <title>Genomic Encyclopedia of Type Strains, Phase IV (KMG-IV): sequencing the most valuable type-strain genomes for metagenomic binning, comparative biology and taxonomic classification.</title>
        <authorList>
            <person name="Goeker M."/>
        </authorList>
    </citation>
    <scope>NUCLEOTIDE SEQUENCE [LARGE SCALE GENOMIC DNA]</scope>
    <source>
        <strain evidence="1 2">DSM 23814</strain>
    </source>
</reference>
<dbReference type="Pfam" id="PF01042">
    <property type="entry name" value="Ribonuc_L-PSP"/>
    <property type="match status" value="1"/>
</dbReference>
<accession>A0A4Q7VFK9</accession>
<evidence type="ECO:0000313" key="2">
    <source>
        <dbReference type="Proteomes" id="UP000293398"/>
    </source>
</evidence>
<dbReference type="PANTHER" id="PTHR11803:SF39">
    <property type="entry name" value="2-IMINOBUTANOATE_2-IMINOPROPANOATE DEAMINASE"/>
    <property type="match status" value="1"/>
</dbReference>
<dbReference type="GO" id="GO:0019239">
    <property type="term" value="F:deaminase activity"/>
    <property type="evidence" value="ECO:0007669"/>
    <property type="project" value="TreeGrafter"/>
</dbReference>
<keyword evidence="2" id="KW-1185">Reference proteome</keyword>
<dbReference type="AlphaFoldDB" id="A0A4Q7VFK9"/>
<dbReference type="GO" id="GO:0005829">
    <property type="term" value="C:cytosol"/>
    <property type="evidence" value="ECO:0007669"/>
    <property type="project" value="TreeGrafter"/>
</dbReference>
<evidence type="ECO:0000313" key="1">
    <source>
        <dbReference type="EMBL" id="RZT94582.1"/>
    </source>
</evidence>
<gene>
    <name evidence="1" type="ORF">EV681_3003</name>
</gene>
<dbReference type="RefSeq" id="WP_207227076.1">
    <property type="nucleotide sequence ID" value="NZ_SHKO01000002.1"/>
</dbReference>
<dbReference type="Gene3D" id="3.30.1330.40">
    <property type="entry name" value="RutC-like"/>
    <property type="match status" value="1"/>
</dbReference>
<protein>
    <submittedName>
        <fullName evidence="1">2-iminobutanoate/2-iminopropanoate deaminase</fullName>
    </submittedName>
</protein>
<dbReference type="InterPro" id="IPR035959">
    <property type="entry name" value="RutC-like_sf"/>
</dbReference>
<proteinExistence type="predicted"/>
<dbReference type="EMBL" id="SHKO01000002">
    <property type="protein sequence ID" value="RZT94582.1"/>
    <property type="molecule type" value="Genomic_DNA"/>
</dbReference>
<dbReference type="CDD" id="cd00448">
    <property type="entry name" value="YjgF_YER057c_UK114_family"/>
    <property type="match status" value="1"/>
</dbReference>
<name>A0A4Q7VFK9_9BURK</name>
<dbReference type="PANTHER" id="PTHR11803">
    <property type="entry name" value="2-IMINOBUTANOATE/2-IMINOPROPANOATE DEAMINASE RIDA"/>
    <property type="match status" value="1"/>
</dbReference>
<sequence>MLQMIHTPRDKACGGHYSHAVRAGDFIFVSGQTPRNDLRAVVGKTIEEQTAVTLENVRLTLEAAGGALEDVVKVGVFLSNLADAARFDQVYASHFPTFRPARTTVGCALNGVQVEIDVVAYVPLSARKQEVVL</sequence>
<dbReference type="SUPFAM" id="SSF55298">
    <property type="entry name" value="YjgF-like"/>
    <property type="match status" value="1"/>
</dbReference>